<comment type="subcellular location">
    <subcellularLocation>
        <location evidence="1">Secreted</location>
    </subcellularLocation>
</comment>
<keyword evidence="4" id="KW-1015">Disulfide bond</keyword>
<feature type="signal peptide" evidence="6">
    <location>
        <begin position="1"/>
        <end position="26"/>
    </location>
</feature>
<dbReference type="GO" id="GO:0005615">
    <property type="term" value="C:extracellular space"/>
    <property type="evidence" value="ECO:0007669"/>
    <property type="project" value="TreeGrafter"/>
</dbReference>
<keyword evidence="2" id="KW-0964">Secreted</keyword>
<evidence type="ECO:0000313" key="8">
    <source>
        <dbReference type="EMBL" id="JAV27774.1"/>
    </source>
</evidence>
<accession>A0A1Q3FJS9</accession>
<evidence type="ECO:0000256" key="2">
    <source>
        <dbReference type="ARBA" id="ARBA00022525"/>
    </source>
</evidence>
<feature type="domain" description="Thyroglobulin type-1" evidence="7">
    <location>
        <begin position="128"/>
        <end position="199"/>
    </location>
</feature>
<dbReference type="Pfam" id="PF00086">
    <property type="entry name" value="Thyroglobulin_1"/>
    <property type="match status" value="3"/>
</dbReference>
<proteinExistence type="predicted"/>
<dbReference type="AlphaFoldDB" id="A0A1Q3FJS9"/>
<evidence type="ECO:0000259" key="7">
    <source>
        <dbReference type="PROSITE" id="PS51162"/>
    </source>
</evidence>
<evidence type="ECO:0000256" key="4">
    <source>
        <dbReference type="ARBA" id="ARBA00023157"/>
    </source>
</evidence>
<evidence type="ECO:0000256" key="5">
    <source>
        <dbReference type="PROSITE-ProRule" id="PRU00500"/>
    </source>
</evidence>
<dbReference type="EMBL" id="GFDL01007271">
    <property type="protein sequence ID" value="JAV27774.1"/>
    <property type="molecule type" value="Transcribed_RNA"/>
</dbReference>
<organism evidence="8">
    <name type="scientific">Culex tarsalis</name>
    <name type="common">Encephalitis mosquito</name>
    <dbReference type="NCBI Taxonomy" id="7177"/>
    <lineage>
        <taxon>Eukaryota</taxon>
        <taxon>Metazoa</taxon>
        <taxon>Ecdysozoa</taxon>
        <taxon>Arthropoda</taxon>
        <taxon>Hexapoda</taxon>
        <taxon>Insecta</taxon>
        <taxon>Pterygota</taxon>
        <taxon>Neoptera</taxon>
        <taxon>Endopterygota</taxon>
        <taxon>Diptera</taxon>
        <taxon>Nematocera</taxon>
        <taxon>Culicoidea</taxon>
        <taxon>Culicidae</taxon>
        <taxon>Culicinae</taxon>
        <taxon>Culicini</taxon>
        <taxon>Culex</taxon>
        <taxon>Culex</taxon>
    </lineage>
</organism>
<name>A0A1Q3FJS9_CULTA</name>
<dbReference type="InterPro" id="IPR009030">
    <property type="entry name" value="Growth_fac_rcpt_cys_sf"/>
</dbReference>
<dbReference type="PANTHER" id="PTHR12352:SF24">
    <property type="entry name" value="THYROGLOBULIN TYPE-1 DOMAIN-CONTAINING PROTEIN"/>
    <property type="match status" value="1"/>
</dbReference>
<protein>
    <submittedName>
        <fullName evidence="8">Putative thyroglobulin type i repeat protein</fullName>
    </submittedName>
</protein>
<dbReference type="PROSITE" id="PS51162">
    <property type="entry name" value="THYROGLOBULIN_1_2"/>
    <property type="match status" value="2"/>
</dbReference>
<reference evidence="8" key="1">
    <citation type="submission" date="2017-01" db="EMBL/GenBank/DDBJ databases">
        <title>A deep insight into the sialotranscriptome of adult male and female Cluex tarsalis mosquitoes.</title>
        <authorList>
            <person name="Ribeiro J.M."/>
            <person name="Moreira F."/>
            <person name="Bernard K.A."/>
            <person name="Calvo E."/>
        </authorList>
    </citation>
    <scope>NUCLEOTIDE SEQUENCE</scope>
    <source>
        <strain evidence="8">Kern County</strain>
        <tissue evidence="8">Salivary glands</tissue>
    </source>
</reference>
<evidence type="ECO:0000256" key="1">
    <source>
        <dbReference type="ARBA" id="ARBA00004613"/>
    </source>
</evidence>
<evidence type="ECO:0000256" key="3">
    <source>
        <dbReference type="ARBA" id="ARBA00022737"/>
    </source>
</evidence>
<dbReference type="SUPFAM" id="SSF57184">
    <property type="entry name" value="Growth factor receptor domain"/>
    <property type="match status" value="1"/>
</dbReference>
<keyword evidence="6" id="KW-0732">Signal</keyword>
<feature type="chain" id="PRO_5013315576" evidence="6">
    <location>
        <begin position="27"/>
        <end position="422"/>
    </location>
</feature>
<dbReference type="InterPro" id="IPR000716">
    <property type="entry name" value="Thyroglobulin_1"/>
</dbReference>
<dbReference type="Gene3D" id="4.10.800.10">
    <property type="entry name" value="Thyroglobulin type-1"/>
    <property type="match status" value="3"/>
</dbReference>
<dbReference type="SMART" id="SM00211">
    <property type="entry name" value="TY"/>
    <property type="match status" value="3"/>
</dbReference>
<dbReference type="SUPFAM" id="SSF57610">
    <property type="entry name" value="Thyroglobulin type-1 domain"/>
    <property type="match status" value="3"/>
</dbReference>
<dbReference type="InterPro" id="IPR036857">
    <property type="entry name" value="Thyroglobulin_1_sf"/>
</dbReference>
<comment type="caution">
    <text evidence="5">Lacks conserved residue(s) required for the propagation of feature annotation.</text>
</comment>
<evidence type="ECO:0000256" key="6">
    <source>
        <dbReference type="SAM" id="SignalP"/>
    </source>
</evidence>
<sequence length="422" mass="47257">MALQIRHLIANFGWMLFLLKLSRVFGQLGIPNNLICTDDFCDNYREASPCEGLRTSCKAQNATHNGIVLPSMTPCSCCQMCIDNLKLGEDCSVGGLGSPVPTGICGPGLYCMVVEGEEHPTCQPMHASSQCYKEQKIFDEKRQNGTIGHLEQRPACDADGNFEPVVCIPGQTCYCVDENGKRIFGEDIHTANIQISMRCECSRLAAKAQKLLNSRYPIFTSRCDAKGSFDQLQCVDDICTCVDMHSGQPTSDKKNITRGLAGLACFNKYNHENTTYLRDCEYMKLSQLRDIHDYELLGYNVLEFETDICQPDGWYNRIQSNITHKYCVFKNGTIIEPYVVSKSSAYASKMDCKCARARMLLMEKTTLEVPECCPNGSYKPLVCRRGQCYCVDEDGKQVGVEKPAKNKQELECFDAEDVCKNI</sequence>
<dbReference type="PANTHER" id="PTHR12352">
    <property type="entry name" value="SECRETED MODULAR CALCIUM-BINDING PROTEIN"/>
    <property type="match status" value="1"/>
</dbReference>
<feature type="domain" description="Thyroglobulin type-1" evidence="7">
    <location>
        <begin position="349"/>
        <end position="412"/>
    </location>
</feature>
<dbReference type="GO" id="GO:0005604">
    <property type="term" value="C:basement membrane"/>
    <property type="evidence" value="ECO:0007669"/>
    <property type="project" value="TreeGrafter"/>
</dbReference>
<dbReference type="GO" id="GO:0007160">
    <property type="term" value="P:cell-matrix adhesion"/>
    <property type="evidence" value="ECO:0007669"/>
    <property type="project" value="TreeGrafter"/>
</dbReference>
<keyword evidence="3" id="KW-0677">Repeat</keyword>
<dbReference type="InterPro" id="IPR051950">
    <property type="entry name" value="Dev_reg/Prot_inhib"/>
</dbReference>